<accession>A0A381P8D2</accession>
<organism evidence="1">
    <name type="scientific">marine metagenome</name>
    <dbReference type="NCBI Taxonomy" id="408172"/>
    <lineage>
        <taxon>unclassified sequences</taxon>
        <taxon>metagenomes</taxon>
        <taxon>ecological metagenomes</taxon>
    </lineage>
</organism>
<proteinExistence type="predicted"/>
<evidence type="ECO:0000313" key="1">
    <source>
        <dbReference type="EMBL" id="SUZ62864.1"/>
    </source>
</evidence>
<protein>
    <submittedName>
        <fullName evidence="1">Uncharacterized protein</fullName>
    </submittedName>
</protein>
<reference evidence="1" key="1">
    <citation type="submission" date="2018-05" db="EMBL/GenBank/DDBJ databases">
        <authorList>
            <person name="Lanie J.A."/>
            <person name="Ng W.-L."/>
            <person name="Kazmierczak K.M."/>
            <person name="Andrzejewski T.M."/>
            <person name="Davidsen T.M."/>
            <person name="Wayne K.J."/>
            <person name="Tettelin H."/>
            <person name="Glass J.I."/>
            <person name="Rusch D."/>
            <person name="Podicherti R."/>
            <person name="Tsui H.-C.T."/>
            <person name="Winkler M.E."/>
        </authorList>
    </citation>
    <scope>NUCLEOTIDE SEQUENCE</scope>
</reference>
<name>A0A381P8D2_9ZZZZ</name>
<sequence>MNRGMQKKTSPEARCPDSRIDTKRQHLPMLFTSTVVARKFEAPSRFAPRLQWRYRVGLAPTSHDHWEASVVRRSIAWENDEPVCRLSEPLFIRLR</sequence>
<gene>
    <name evidence="1" type="ORF">METZ01_LOCUS15718</name>
</gene>
<dbReference type="AlphaFoldDB" id="A0A381P8D2"/>
<dbReference type="EMBL" id="UINC01000893">
    <property type="protein sequence ID" value="SUZ62864.1"/>
    <property type="molecule type" value="Genomic_DNA"/>
</dbReference>